<evidence type="ECO:0000256" key="4">
    <source>
        <dbReference type="SAM" id="SignalP"/>
    </source>
</evidence>
<sequence>MKKSWPMAFTALLLAVSLTACSTENAAVEPASSTVQVATVKQESLDAVYDLSGTLAAYDETPVSFQINGTVSSVNGDVGDRVNKGSVMAQLDTADIQLEVENANQSVAAAQAALSSARASMTNARAGQQAAAAGVASAQAQVESARASEQGVLSGKRPQEKAQAQNAVTKAQTAYDQAKTAATRAQTLFDNGLLTQQENEQAQTTLANASESLKDAQEQLSLILEGASQSDRASAAAAVKQAQVGIENAQASVAQANAAVEQAQAGVEQSQASYDQAVIALNTAKLKLSRANLKAPASGVILTKQISEGQTVSAGTEVFSIGEINRLKVLLPIPDSEIAQWKIGQQVSISLYDEVRTGKVAKLYPQTNENTGSINVEVAISNPNADWKPGQVVSASRQASSKQGILLPVEAVISSGSDPYVFKEVKGKAVKTTVKLGNLYNNRYEITGGLKVGDKVVTRGSDRLFDGDDLTVSQAQDNKAAAPAASNNANSGAKAND</sequence>
<dbReference type="Proteomes" id="UP000078148">
    <property type="component" value="Chromosome"/>
</dbReference>
<feature type="chain" id="PRO_5008005814" evidence="4">
    <location>
        <begin position="27"/>
        <end position="497"/>
    </location>
</feature>
<dbReference type="OrthoDB" id="9813047at2"/>
<feature type="domain" description="YbhG-like alpha-helical hairpin" evidence="5">
    <location>
        <begin position="137"/>
        <end position="245"/>
    </location>
</feature>
<dbReference type="GO" id="GO:1990281">
    <property type="term" value="C:efflux pump complex"/>
    <property type="evidence" value="ECO:0007669"/>
    <property type="project" value="TreeGrafter"/>
</dbReference>
<dbReference type="InterPro" id="IPR059052">
    <property type="entry name" value="HH_YbhG-like"/>
</dbReference>
<feature type="domain" description="CusB-like beta-barrel" evidence="6">
    <location>
        <begin position="333"/>
        <end position="399"/>
    </location>
</feature>
<dbReference type="EMBL" id="CP013023">
    <property type="protein sequence ID" value="ANF95943.1"/>
    <property type="molecule type" value="Genomic_DNA"/>
</dbReference>
<evidence type="ECO:0000313" key="8">
    <source>
        <dbReference type="EMBL" id="ANF95943.1"/>
    </source>
</evidence>
<evidence type="ECO:0000313" key="9">
    <source>
        <dbReference type="Proteomes" id="UP000078148"/>
    </source>
</evidence>
<dbReference type="Pfam" id="PF25881">
    <property type="entry name" value="HH_YBHG"/>
    <property type="match status" value="1"/>
</dbReference>
<dbReference type="RefSeq" id="WP_060533351.1">
    <property type="nucleotide sequence ID" value="NZ_CP013023.1"/>
</dbReference>
<dbReference type="Gene3D" id="2.40.30.170">
    <property type="match status" value="1"/>
</dbReference>
<evidence type="ECO:0000259" key="5">
    <source>
        <dbReference type="Pfam" id="PF25881"/>
    </source>
</evidence>
<dbReference type="Pfam" id="PF25989">
    <property type="entry name" value="YknX_C"/>
    <property type="match status" value="1"/>
</dbReference>
<keyword evidence="2" id="KW-0175">Coiled coil</keyword>
<feature type="signal peptide" evidence="4">
    <location>
        <begin position="1"/>
        <end position="26"/>
    </location>
</feature>
<dbReference type="SUPFAM" id="SSF111369">
    <property type="entry name" value="HlyD-like secretion proteins"/>
    <property type="match status" value="2"/>
</dbReference>
<dbReference type="KEGG" id="pbv:AR543_07935"/>
<dbReference type="GO" id="GO:0015562">
    <property type="term" value="F:efflux transmembrane transporter activity"/>
    <property type="evidence" value="ECO:0007669"/>
    <property type="project" value="TreeGrafter"/>
</dbReference>
<feature type="coiled-coil region" evidence="2">
    <location>
        <begin position="161"/>
        <end position="219"/>
    </location>
</feature>
<evidence type="ECO:0000259" key="7">
    <source>
        <dbReference type="Pfam" id="PF25989"/>
    </source>
</evidence>
<dbReference type="PANTHER" id="PTHR30469">
    <property type="entry name" value="MULTIDRUG RESISTANCE PROTEIN MDTA"/>
    <property type="match status" value="1"/>
</dbReference>
<organism evidence="8 9">
    <name type="scientific">Paenibacillus bovis</name>
    <dbReference type="NCBI Taxonomy" id="1616788"/>
    <lineage>
        <taxon>Bacteria</taxon>
        <taxon>Bacillati</taxon>
        <taxon>Bacillota</taxon>
        <taxon>Bacilli</taxon>
        <taxon>Bacillales</taxon>
        <taxon>Paenibacillaceae</taxon>
        <taxon>Paenibacillus</taxon>
    </lineage>
</organism>
<dbReference type="NCBIfam" id="TIGR01730">
    <property type="entry name" value="RND_mfp"/>
    <property type="match status" value="1"/>
</dbReference>
<accession>A0A172ZEM1</accession>
<keyword evidence="9" id="KW-1185">Reference proteome</keyword>
<dbReference type="Gene3D" id="2.40.50.100">
    <property type="match status" value="2"/>
</dbReference>
<reference evidence="8 9" key="2">
    <citation type="journal article" date="2016" name="Int. J. Syst. Evol. Microbiol.">
        <title>Paenibacillus bovis sp. nov., isolated from raw yak (Bos grunniens) milk.</title>
        <authorList>
            <person name="Gao C."/>
            <person name="Han J."/>
            <person name="Liu Z."/>
            <person name="Xu X."/>
            <person name="Hang F."/>
            <person name="Wu Z."/>
        </authorList>
    </citation>
    <scope>NUCLEOTIDE SEQUENCE [LARGE SCALE GENOMIC DNA]</scope>
    <source>
        <strain evidence="8 9">BD3526</strain>
    </source>
</reference>
<keyword evidence="4" id="KW-0732">Signal</keyword>
<dbReference type="InterPro" id="IPR058637">
    <property type="entry name" value="YknX-like_C"/>
</dbReference>
<dbReference type="Pfam" id="PF25954">
    <property type="entry name" value="Beta-barrel_RND_2"/>
    <property type="match status" value="1"/>
</dbReference>
<name>A0A172ZEM1_9BACL</name>
<evidence type="ECO:0000256" key="1">
    <source>
        <dbReference type="ARBA" id="ARBA00009477"/>
    </source>
</evidence>
<gene>
    <name evidence="8" type="ORF">AR543_07935</name>
</gene>
<dbReference type="InterPro" id="IPR006143">
    <property type="entry name" value="RND_pump_MFP"/>
</dbReference>
<dbReference type="AlphaFoldDB" id="A0A172ZEM1"/>
<dbReference type="Gene3D" id="1.10.287.470">
    <property type="entry name" value="Helix hairpin bin"/>
    <property type="match status" value="2"/>
</dbReference>
<feature type="region of interest" description="Disordered" evidence="3">
    <location>
        <begin position="476"/>
        <end position="497"/>
    </location>
</feature>
<dbReference type="STRING" id="1616788.AR543_07935"/>
<protein>
    <submittedName>
        <fullName evidence="8">Efflux transporter periplasmic adaptor subunit</fullName>
    </submittedName>
</protein>
<evidence type="ECO:0000256" key="3">
    <source>
        <dbReference type="SAM" id="MobiDB-lite"/>
    </source>
</evidence>
<comment type="similarity">
    <text evidence="1">Belongs to the membrane fusion protein (MFP) (TC 8.A.1) family.</text>
</comment>
<evidence type="ECO:0000256" key="2">
    <source>
        <dbReference type="SAM" id="Coils"/>
    </source>
</evidence>
<proteinExistence type="inferred from homology"/>
<evidence type="ECO:0000259" key="6">
    <source>
        <dbReference type="Pfam" id="PF25954"/>
    </source>
</evidence>
<dbReference type="InterPro" id="IPR058792">
    <property type="entry name" value="Beta-barrel_RND_2"/>
</dbReference>
<reference evidence="9" key="1">
    <citation type="submission" date="2015-10" db="EMBL/GenBank/DDBJ databases">
        <title>Genome of Paenibacillus bovis sp. nov.</title>
        <authorList>
            <person name="Wu Z."/>
            <person name="Gao C."/>
            <person name="Liu Z."/>
            <person name="Zheng H."/>
        </authorList>
    </citation>
    <scope>NUCLEOTIDE SEQUENCE [LARGE SCALE GENOMIC DNA]</scope>
    <source>
        <strain evidence="9">BD3526</strain>
    </source>
</reference>
<dbReference type="Gene3D" id="2.40.420.20">
    <property type="match status" value="1"/>
</dbReference>
<feature type="domain" description="YknX-like C-terminal permuted SH3-like" evidence="7">
    <location>
        <begin position="406"/>
        <end position="471"/>
    </location>
</feature>
<dbReference type="PANTHER" id="PTHR30469:SF15">
    <property type="entry name" value="HLYD FAMILY OF SECRETION PROTEINS"/>
    <property type="match status" value="1"/>
</dbReference>
<dbReference type="PROSITE" id="PS51257">
    <property type="entry name" value="PROKAR_LIPOPROTEIN"/>
    <property type="match status" value="1"/>
</dbReference>